<dbReference type="Proteomes" id="UP000789525">
    <property type="component" value="Unassembled WGS sequence"/>
</dbReference>
<dbReference type="EMBL" id="CAJVPT010022679">
    <property type="protein sequence ID" value="CAG8661197.1"/>
    <property type="molecule type" value="Genomic_DNA"/>
</dbReference>
<accession>A0ACA9NN32</accession>
<comment type="caution">
    <text evidence="1">The sequence shown here is derived from an EMBL/GenBank/DDBJ whole genome shotgun (WGS) entry which is preliminary data.</text>
</comment>
<evidence type="ECO:0000313" key="2">
    <source>
        <dbReference type="Proteomes" id="UP000789525"/>
    </source>
</evidence>
<evidence type="ECO:0000313" key="1">
    <source>
        <dbReference type="EMBL" id="CAG8661197.1"/>
    </source>
</evidence>
<sequence>MLGKAVQCPKVNKSSPSPSSPPASSSTTVVRLDLDPLHFGCGLFLVTMNTAPIYSAWNDITHHKALDCPYLESSQPVLDDDMEPAICLGPNSNNSLSRDRDVSETHFQVLHSLCFFAQAPEKSPLANLGVSAHYGKFSPYMSSLSDTYLDEMSNTPSLSWGLVRSSISTGVANPNCNCLASTKVYTSKDLLRRHCIPLAKRTNIARHKRSCAAAAVGINS</sequence>
<gene>
    <name evidence="1" type="ORF">ACOLOM_LOCUS8595</name>
</gene>
<protein>
    <submittedName>
        <fullName evidence="1">4617_t:CDS:1</fullName>
    </submittedName>
</protein>
<organism evidence="1 2">
    <name type="scientific">Acaulospora colombiana</name>
    <dbReference type="NCBI Taxonomy" id="27376"/>
    <lineage>
        <taxon>Eukaryota</taxon>
        <taxon>Fungi</taxon>
        <taxon>Fungi incertae sedis</taxon>
        <taxon>Mucoromycota</taxon>
        <taxon>Glomeromycotina</taxon>
        <taxon>Glomeromycetes</taxon>
        <taxon>Diversisporales</taxon>
        <taxon>Acaulosporaceae</taxon>
        <taxon>Acaulospora</taxon>
    </lineage>
</organism>
<reference evidence="1" key="1">
    <citation type="submission" date="2021-06" db="EMBL/GenBank/DDBJ databases">
        <authorList>
            <person name="Kallberg Y."/>
            <person name="Tangrot J."/>
            <person name="Rosling A."/>
        </authorList>
    </citation>
    <scope>NUCLEOTIDE SEQUENCE</scope>
    <source>
        <strain evidence="1">CL356</strain>
    </source>
</reference>
<name>A0ACA9NN32_9GLOM</name>
<proteinExistence type="predicted"/>
<keyword evidence="2" id="KW-1185">Reference proteome</keyword>